<dbReference type="EMBL" id="JACASF010000012">
    <property type="protein sequence ID" value="KAF6444300.1"/>
    <property type="molecule type" value="Genomic_DNA"/>
</dbReference>
<evidence type="ECO:0000256" key="1">
    <source>
        <dbReference type="SAM" id="MobiDB-lite"/>
    </source>
</evidence>
<sequence length="173" mass="18496">MDAWQPGHTCLFIKAGSACTQDRGHVLNEDECHEPVSRELSVTLPTERGFRSQHPQGLERGLRHLPSGLEAGARATSEPHQHQAHPCLLLGEPLPGEPLPALSQVQPSLQLVGGGAYLQPPPGFHRCFNRKTGSVASPSGHLCTGIATGFLRCPELDLAAWPGARSHQVSSSL</sequence>
<dbReference type="InParanoid" id="A0A7J8F9G0"/>
<name>A0A7J8F9G0_MOLMO</name>
<dbReference type="AlphaFoldDB" id="A0A7J8F9G0"/>
<accession>A0A7J8F9G0</accession>
<proteinExistence type="predicted"/>
<evidence type="ECO:0000313" key="2">
    <source>
        <dbReference type="EMBL" id="KAF6444300.1"/>
    </source>
</evidence>
<protein>
    <submittedName>
        <fullName evidence="2">Uncharacterized protein</fullName>
    </submittedName>
</protein>
<reference evidence="2 3" key="1">
    <citation type="journal article" date="2020" name="Nature">
        <title>Six reference-quality genomes reveal evolution of bat adaptations.</title>
        <authorList>
            <person name="Jebb D."/>
            <person name="Huang Z."/>
            <person name="Pippel M."/>
            <person name="Hughes G.M."/>
            <person name="Lavrichenko K."/>
            <person name="Devanna P."/>
            <person name="Winkler S."/>
            <person name="Jermiin L.S."/>
            <person name="Skirmuntt E.C."/>
            <person name="Katzourakis A."/>
            <person name="Burkitt-Gray L."/>
            <person name="Ray D.A."/>
            <person name="Sullivan K.A.M."/>
            <person name="Roscito J.G."/>
            <person name="Kirilenko B.M."/>
            <person name="Davalos L.M."/>
            <person name="Corthals A.P."/>
            <person name="Power M.L."/>
            <person name="Jones G."/>
            <person name="Ransome R.D."/>
            <person name="Dechmann D.K.N."/>
            <person name="Locatelli A.G."/>
            <person name="Puechmaille S.J."/>
            <person name="Fedrigo O."/>
            <person name="Jarvis E.D."/>
            <person name="Hiller M."/>
            <person name="Vernes S.C."/>
            <person name="Myers E.W."/>
            <person name="Teeling E.C."/>
        </authorList>
    </citation>
    <scope>NUCLEOTIDE SEQUENCE [LARGE SCALE GENOMIC DNA]</scope>
    <source>
        <strain evidence="2">MMolMol1</strain>
        <tissue evidence="2">Muscle</tissue>
    </source>
</reference>
<gene>
    <name evidence="2" type="ORF">HJG59_008592</name>
</gene>
<dbReference type="Proteomes" id="UP000550707">
    <property type="component" value="Unassembled WGS sequence"/>
</dbReference>
<keyword evidence="3" id="KW-1185">Reference proteome</keyword>
<feature type="region of interest" description="Disordered" evidence="1">
    <location>
        <begin position="43"/>
        <end position="62"/>
    </location>
</feature>
<comment type="caution">
    <text evidence="2">The sequence shown here is derived from an EMBL/GenBank/DDBJ whole genome shotgun (WGS) entry which is preliminary data.</text>
</comment>
<evidence type="ECO:0000313" key="3">
    <source>
        <dbReference type="Proteomes" id="UP000550707"/>
    </source>
</evidence>
<organism evidence="2 3">
    <name type="scientific">Molossus molossus</name>
    <name type="common">Pallas' mastiff bat</name>
    <name type="synonym">Vespertilio molossus</name>
    <dbReference type="NCBI Taxonomy" id="27622"/>
    <lineage>
        <taxon>Eukaryota</taxon>
        <taxon>Metazoa</taxon>
        <taxon>Chordata</taxon>
        <taxon>Craniata</taxon>
        <taxon>Vertebrata</taxon>
        <taxon>Euteleostomi</taxon>
        <taxon>Mammalia</taxon>
        <taxon>Eutheria</taxon>
        <taxon>Laurasiatheria</taxon>
        <taxon>Chiroptera</taxon>
        <taxon>Yangochiroptera</taxon>
        <taxon>Molossidae</taxon>
        <taxon>Molossus</taxon>
    </lineage>
</organism>